<dbReference type="InterPro" id="IPR051447">
    <property type="entry name" value="Lipoprotein-release_system"/>
</dbReference>
<proteinExistence type="inferred from homology"/>
<sequence>MSLLAAWMRLDVRRRWRSLVVLALLVAISTATVLTAVAGARRGASAADRLLEATSPAHYAVVPNRTIDWEGIRRLPEVEALGLAVGEAFTIDGVPADSYAAWGVPLDDQLLNTLERPVVLAGRLAAGPDEAVVTSLFLPRTKHRLGDEVTLRFVEGRTVRVRIVGVVRSFLLAETPGSYGGLIPGRQPGDVPAGQVQGFVRLRNAEADLPAFTAGLAKITGRTDIDVWPWVEAHGLARRTGNFDAAFLLAFGIAAFAAALIVVGQAVARHVAAGTAEFRVLSALGMTIGLRLWCASVGPGLAAMIGAAIGVGGAVAGSRWMPLGNPALFEPVSGIDVDPLVLGLGWLGAVVLVTLGVAVAARWSASAETQPYARRSSAVARVVANSGLPVPVVLGTRFALERGRGSGSLSVRPALVAAVLGVVGVLAAFTLVAGVAEAVTNPARGGQVYQLQGLLGFRGAELAPAEEVLGDWSNDQGVLATTEAWVDVATSQPSQRTVNVYKRKPITGDVNPVLTNGRMPEDTGEIAIGPHTARTLGVEVGGTVQLSGSQGDRSFEVVGIAFVPEGLENYYHDGAWLTESGFGSLFSAFKYHLGYVSVRPGVSVDAVKERLTTEAVEVDRLRSASYPLEIREAQVLPITLSVFLALIATGAVGHALVTAIRNRRSELAVLRALGMSRRQCRATVAVQAFVLAGVGLVFGVPLGVALGRLLWRMVTNYVALQYVPPMPFWPLLLCVPGALLVAYLLAVLPGERAARMRVGQVLRAE</sequence>
<feature type="domain" description="MacB-like periplasmic core" evidence="9">
    <location>
        <begin position="416"/>
        <end position="613"/>
    </location>
</feature>
<dbReference type="Pfam" id="PF02687">
    <property type="entry name" value="FtsX"/>
    <property type="match status" value="1"/>
</dbReference>
<evidence type="ECO:0000256" key="2">
    <source>
        <dbReference type="ARBA" id="ARBA00005236"/>
    </source>
</evidence>
<comment type="subcellular location">
    <subcellularLocation>
        <location evidence="1">Cell membrane</location>
        <topology evidence="1">Multi-pass membrane protein</topology>
    </subcellularLocation>
</comment>
<accession>A0ABV7YKK8</accession>
<evidence type="ECO:0000256" key="4">
    <source>
        <dbReference type="ARBA" id="ARBA00022692"/>
    </source>
</evidence>
<organism evidence="10 11">
    <name type="scientific">Tenggerimyces flavus</name>
    <dbReference type="NCBI Taxonomy" id="1708749"/>
    <lineage>
        <taxon>Bacteria</taxon>
        <taxon>Bacillati</taxon>
        <taxon>Actinomycetota</taxon>
        <taxon>Actinomycetes</taxon>
        <taxon>Propionibacteriales</taxon>
        <taxon>Nocardioidaceae</taxon>
        <taxon>Tenggerimyces</taxon>
    </lineage>
</organism>
<dbReference type="RefSeq" id="WP_205119388.1">
    <property type="nucleotide sequence ID" value="NZ_JAFBCM010000001.1"/>
</dbReference>
<feature type="transmembrane region" description="Helical" evidence="7">
    <location>
        <begin position="340"/>
        <end position="365"/>
    </location>
</feature>
<reference evidence="11" key="1">
    <citation type="journal article" date="2019" name="Int. J. Syst. Evol. Microbiol.">
        <title>The Global Catalogue of Microorganisms (GCM) 10K type strain sequencing project: providing services to taxonomists for standard genome sequencing and annotation.</title>
        <authorList>
            <consortium name="The Broad Institute Genomics Platform"/>
            <consortium name="The Broad Institute Genome Sequencing Center for Infectious Disease"/>
            <person name="Wu L."/>
            <person name="Ma J."/>
        </authorList>
    </citation>
    <scope>NUCLEOTIDE SEQUENCE [LARGE SCALE GENOMIC DNA]</scope>
    <source>
        <strain evidence="11">CGMCC 4.7241</strain>
    </source>
</reference>
<evidence type="ECO:0000313" key="10">
    <source>
        <dbReference type="EMBL" id="MFC3764909.1"/>
    </source>
</evidence>
<keyword evidence="4 7" id="KW-0812">Transmembrane</keyword>
<feature type="transmembrane region" description="Helical" evidence="7">
    <location>
        <begin position="726"/>
        <end position="748"/>
    </location>
</feature>
<evidence type="ECO:0000313" key="11">
    <source>
        <dbReference type="Proteomes" id="UP001595699"/>
    </source>
</evidence>
<feature type="transmembrane region" description="Helical" evidence="7">
    <location>
        <begin position="682"/>
        <end position="706"/>
    </location>
</feature>
<protein>
    <submittedName>
        <fullName evidence="10">ABC transporter permease</fullName>
    </submittedName>
</protein>
<dbReference type="Pfam" id="PF12704">
    <property type="entry name" value="MacB_PCD"/>
    <property type="match status" value="1"/>
</dbReference>
<evidence type="ECO:0000256" key="6">
    <source>
        <dbReference type="ARBA" id="ARBA00023136"/>
    </source>
</evidence>
<keyword evidence="5 7" id="KW-1133">Transmembrane helix</keyword>
<evidence type="ECO:0000256" key="7">
    <source>
        <dbReference type="SAM" id="Phobius"/>
    </source>
</evidence>
<feature type="transmembrane region" description="Helical" evidence="7">
    <location>
        <begin position="246"/>
        <end position="268"/>
    </location>
</feature>
<dbReference type="PANTHER" id="PTHR30489">
    <property type="entry name" value="LIPOPROTEIN-RELEASING SYSTEM TRANSMEMBRANE PROTEIN LOLE"/>
    <property type="match status" value="1"/>
</dbReference>
<keyword evidence="3" id="KW-1003">Cell membrane</keyword>
<name>A0ABV7YKK8_9ACTN</name>
<evidence type="ECO:0000256" key="5">
    <source>
        <dbReference type="ARBA" id="ARBA00022989"/>
    </source>
</evidence>
<feature type="transmembrane region" description="Helical" evidence="7">
    <location>
        <begin position="414"/>
        <end position="436"/>
    </location>
</feature>
<comment type="caution">
    <text evidence="10">The sequence shown here is derived from an EMBL/GenBank/DDBJ whole genome shotgun (WGS) entry which is preliminary data.</text>
</comment>
<evidence type="ECO:0000256" key="1">
    <source>
        <dbReference type="ARBA" id="ARBA00004651"/>
    </source>
</evidence>
<gene>
    <name evidence="10" type="ORF">ACFOUW_29005</name>
</gene>
<dbReference type="InterPro" id="IPR003838">
    <property type="entry name" value="ABC3_permease_C"/>
</dbReference>
<dbReference type="EMBL" id="JBHRZH010000036">
    <property type="protein sequence ID" value="MFC3764909.1"/>
    <property type="molecule type" value="Genomic_DNA"/>
</dbReference>
<feature type="domain" description="ABC3 transporter permease C-terminal" evidence="8">
    <location>
        <begin position="639"/>
        <end position="756"/>
    </location>
</feature>
<keyword evidence="6 7" id="KW-0472">Membrane</keyword>
<comment type="similarity">
    <text evidence="2">Belongs to the ABC-4 integral membrane protein family. LolC/E subfamily.</text>
</comment>
<feature type="transmembrane region" description="Helical" evidence="7">
    <location>
        <begin position="289"/>
        <end position="320"/>
    </location>
</feature>
<evidence type="ECO:0000259" key="8">
    <source>
        <dbReference type="Pfam" id="PF02687"/>
    </source>
</evidence>
<dbReference type="PANTHER" id="PTHR30489:SF0">
    <property type="entry name" value="LIPOPROTEIN-RELEASING SYSTEM TRANSMEMBRANE PROTEIN LOLE"/>
    <property type="match status" value="1"/>
</dbReference>
<dbReference type="InterPro" id="IPR025857">
    <property type="entry name" value="MacB_PCD"/>
</dbReference>
<feature type="transmembrane region" description="Helical" evidence="7">
    <location>
        <begin position="635"/>
        <end position="661"/>
    </location>
</feature>
<evidence type="ECO:0000256" key="3">
    <source>
        <dbReference type="ARBA" id="ARBA00022475"/>
    </source>
</evidence>
<dbReference type="Proteomes" id="UP001595699">
    <property type="component" value="Unassembled WGS sequence"/>
</dbReference>
<keyword evidence="11" id="KW-1185">Reference proteome</keyword>
<evidence type="ECO:0000259" key="9">
    <source>
        <dbReference type="Pfam" id="PF12704"/>
    </source>
</evidence>